<proteinExistence type="predicted"/>
<dbReference type="AlphaFoldDB" id="A0A0G0HXI4"/>
<reference evidence="1 2" key="1">
    <citation type="journal article" date="2015" name="Nature">
        <title>rRNA introns, odd ribosomes, and small enigmatic genomes across a large radiation of phyla.</title>
        <authorList>
            <person name="Brown C.T."/>
            <person name="Hug L.A."/>
            <person name="Thomas B.C."/>
            <person name="Sharon I."/>
            <person name="Castelle C.J."/>
            <person name="Singh A."/>
            <person name="Wilkins M.J."/>
            <person name="Williams K.H."/>
            <person name="Banfield J.F."/>
        </authorList>
    </citation>
    <scope>NUCLEOTIDE SEQUENCE [LARGE SCALE GENOMIC DNA]</scope>
</reference>
<feature type="non-terminal residue" evidence="1">
    <location>
        <position position="1"/>
    </location>
</feature>
<name>A0A0G0HXI4_9BACT</name>
<protein>
    <submittedName>
        <fullName evidence="1">Uncharacterized protein</fullName>
    </submittedName>
</protein>
<organism evidence="1 2">
    <name type="scientific">Candidatus Yanofskybacteria bacterium GW2011_GWC2_37_9</name>
    <dbReference type="NCBI Taxonomy" id="1619028"/>
    <lineage>
        <taxon>Bacteria</taxon>
        <taxon>Candidatus Yanofskyibacteriota</taxon>
    </lineage>
</organism>
<accession>A0A0G0HXI4</accession>
<gene>
    <name evidence="1" type="ORF">US65_C0021G0010</name>
</gene>
<sequence length="50" mass="6351">KWSSYLDYLEIVRQENKIFDRVNFLNYFKTKRDFQKEIFEWINIKTDNDV</sequence>
<dbReference type="Proteomes" id="UP000034430">
    <property type="component" value="Unassembled WGS sequence"/>
</dbReference>
<evidence type="ECO:0000313" key="2">
    <source>
        <dbReference type="Proteomes" id="UP000034430"/>
    </source>
</evidence>
<comment type="caution">
    <text evidence="1">The sequence shown here is derived from an EMBL/GenBank/DDBJ whole genome shotgun (WGS) entry which is preliminary data.</text>
</comment>
<dbReference type="EMBL" id="LBTU01000021">
    <property type="protein sequence ID" value="KKQ46987.1"/>
    <property type="molecule type" value="Genomic_DNA"/>
</dbReference>
<evidence type="ECO:0000313" key="1">
    <source>
        <dbReference type="EMBL" id="KKQ46987.1"/>
    </source>
</evidence>